<keyword evidence="2" id="KW-1185">Reference proteome</keyword>
<sequence length="225" mass="26769">MVDFVLRLKSAEDKSLELFVCEIAGGPYNLKSDKILSDKRKVFRELQDMLAEIIGYFITNYKDRFTDNINALQEMIELVIEINEDLEQLYDSRSSKNIKKKNTEQISSLNKKFKDDKYKKEIIKLEKFSKLNREENYQESWKLLQKLLNVNCEDRTIKSKAEFFTAEYHLHGMFATKLADKEEYNYALNIFNQICKNKSSKLKDRASFMVDKCKGMREKFWKNLE</sequence>
<comment type="caution">
    <text evidence="1">The sequence shown here is derived from an EMBL/GenBank/DDBJ whole genome shotgun (WGS) entry which is preliminary data.</text>
</comment>
<dbReference type="Proteomes" id="UP000789396">
    <property type="component" value="Unassembled WGS sequence"/>
</dbReference>
<dbReference type="OrthoDB" id="2448356at2759"/>
<accession>A0A9N9FV87</accession>
<dbReference type="EMBL" id="CAJVPZ010005727">
    <property type="protein sequence ID" value="CAG8564903.1"/>
    <property type="molecule type" value="Genomic_DNA"/>
</dbReference>
<organism evidence="1 2">
    <name type="scientific">Racocetra fulgida</name>
    <dbReference type="NCBI Taxonomy" id="60492"/>
    <lineage>
        <taxon>Eukaryota</taxon>
        <taxon>Fungi</taxon>
        <taxon>Fungi incertae sedis</taxon>
        <taxon>Mucoromycota</taxon>
        <taxon>Glomeromycotina</taxon>
        <taxon>Glomeromycetes</taxon>
        <taxon>Diversisporales</taxon>
        <taxon>Gigasporaceae</taxon>
        <taxon>Racocetra</taxon>
    </lineage>
</organism>
<gene>
    <name evidence="1" type="ORF">RFULGI_LOCUS5218</name>
</gene>
<protein>
    <submittedName>
        <fullName evidence="1">8958_t:CDS:1</fullName>
    </submittedName>
</protein>
<reference evidence="1" key="1">
    <citation type="submission" date="2021-06" db="EMBL/GenBank/DDBJ databases">
        <authorList>
            <person name="Kallberg Y."/>
            <person name="Tangrot J."/>
            <person name="Rosling A."/>
        </authorList>
    </citation>
    <scope>NUCLEOTIDE SEQUENCE</scope>
    <source>
        <strain evidence="1">IN212</strain>
    </source>
</reference>
<evidence type="ECO:0000313" key="2">
    <source>
        <dbReference type="Proteomes" id="UP000789396"/>
    </source>
</evidence>
<name>A0A9N9FV87_9GLOM</name>
<evidence type="ECO:0000313" key="1">
    <source>
        <dbReference type="EMBL" id="CAG8564903.1"/>
    </source>
</evidence>
<dbReference type="AlphaFoldDB" id="A0A9N9FV87"/>
<proteinExistence type="predicted"/>